<evidence type="ECO:0000256" key="2">
    <source>
        <dbReference type="SAM" id="Phobius"/>
    </source>
</evidence>
<dbReference type="PANTHER" id="PTHR35394:SF5">
    <property type="entry name" value="DUF3176 DOMAIN-CONTAINING PROTEIN"/>
    <property type="match status" value="1"/>
</dbReference>
<dbReference type="AlphaFoldDB" id="A0A8H7TEX8"/>
<keyword evidence="2" id="KW-0812">Transmembrane</keyword>
<feature type="transmembrane region" description="Helical" evidence="2">
    <location>
        <begin position="139"/>
        <end position="161"/>
    </location>
</feature>
<dbReference type="InterPro" id="IPR021514">
    <property type="entry name" value="DUF3176"/>
</dbReference>
<dbReference type="OrthoDB" id="5242705at2759"/>
<dbReference type="Proteomes" id="UP000664132">
    <property type="component" value="Unassembled WGS sequence"/>
</dbReference>
<keyword evidence="2" id="KW-0472">Membrane</keyword>
<evidence type="ECO:0000256" key="1">
    <source>
        <dbReference type="SAM" id="MobiDB-lite"/>
    </source>
</evidence>
<feature type="compositionally biased region" description="Polar residues" evidence="1">
    <location>
        <begin position="17"/>
        <end position="44"/>
    </location>
</feature>
<dbReference type="Pfam" id="PF11374">
    <property type="entry name" value="DUF3176"/>
    <property type="match status" value="1"/>
</dbReference>
<accession>A0A8H7TEX8</accession>
<sequence length="700" mass="76606">MMEKSPRPGGIPRKPVASSNEAFQLSNIPPQLSNQPLTSSQDIGDNSRKHYLHSSTDPLIRETEYYSVSGNEGSTKSQSFRVEQQSQSRLLGAVKDWKVESFCCIFGLVSLGAIAATLAPFQNRPLPQLPYEISLNSLISLYVIMLKTAMFVILCSGLGQLKWTWFSRTRPLQDLERFDEASRGAWGAAKLIFSLRGRNLLVTLGALITVIAIAIDPFAQQIVKYTSCEQVSTLSQAFIPRTNSFNNRGIHIGANLNSVDLGMQSAVNVGIFSPSTIQTPFTCSTGNCTFPQYRSIAYCGSCIDISSNVTISQSNETKIWSDNSTTTIEGPLNFTLPSGIFGTQMIAHQFAIGPSEGKFEAILGDSNGPYFVGGGNISRTNYDCGPGLEWGCRGYGAAQCSLEMCIKTYNASIQDGNLTEKEVASEFPDWNSTDPETGISSFYLSTIDMSCINKKEKKMLEDAGYTWNDTTKWLGYSTIYPVGADAAQLTEMGFQNVSESDVPTINATCVYQTMSGSINSVGFYLASHFDGYAGTAPEYDSGSDDISAALFHSGNVSTTTLDSNFRNVSIAMTNFIRQNGGLISSNPSAQEGIVGDVLLSETCVHVRWEWFTFPVALFLFTMLFFVATVVKTSSKYALASGSHDFKSFALPLVFSGLETDDGARGTREERFGMDEMKKEARRMQVRLSKTGEGWRFVKDD</sequence>
<organism evidence="3 4">
    <name type="scientific">Cadophora malorum</name>
    <dbReference type="NCBI Taxonomy" id="108018"/>
    <lineage>
        <taxon>Eukaryota</taxon>
        <taxon>Fungi</taxon>
        <taxon>Dikarya</taxon>
        <taxon>Ascomycota</taxon>
        <taxon>Pezizomycotina</taxon>
        <taxon>Leotiomycetes</taxon>
        <taxon>Helotiales</taxon>
        <taxon>Ploettnerulaceae</taxon>
        <taxon>Cadophora</taxon>
    </lineage>
</organism>
<dbReference type="EMBL" id="JAFJYH010000151">
    <property type="protein sequence ID" value="KAG4417563.1"/>
    <property type="molecule type" value="Genomic_DNA"/>
</dbReference>
<gene>
    <name evidence="3" type="ORF">IFR04_009293</name>
</gene>
<evidence type="ECO:0000313" key="4">
    <source>
        <dbReference type="Proteomes" id="UP000664132"/>
    </source>
</evidence>
<feature type="transmembrane region" description="Helical" evidence="2">
    <location>
        <begin position="200"/>
        <end position="219"/>
    </location>
</feature>
<feature type="region of interest" description="Disordered" evidence="1">
    <location>
        <begin position="1"/>
        <end position="53"/>
    </location>
</feature>
<proteinExistence type="predicted"/>
<protein>
    <submittedName>
        <fullName evidence="3">Uncharacterized protein</fullName>
    </submittedName>
</protein>
<evidence type="ECO:0000313" key="3">
    <source>
        <dbReference type="EMBL" id="KAG4417563.1"/>
    </source>
</evidence>
<reference evidence="3" key="1">
    <citation type="submission" date="2021-02" db="EMBL/GenBank/DDBJ databases">
        <title>Genome sequence Cadophora malorum strain M34.</title>
        <authorList>
            <person name="Stefanovic E."/>
            <person name="Vu D."/>
            <person name="Scully C."/>
            <person name="Dijksterhuis J."/>
            <person name="Roader J."/>
            <person name="Houbraken J."/>
        </authorList>
    </citation>
    <scope>NUCLEOTIDE SEQUENCE</scope>
    <source>
        <strain evidence="3">M34</strain>
    </source>
</reference>
<keyword evidence="2" id="KW-1133">Transmembrane helix</keyword>
<feature type="transmembrane region" description="Helical" evidence="2">
    <location>
        <begin position="99"/>
        <end position="119"/>
    </location>
</feature>
<comment type="caution">
    <text evidence="3">The sequence shown here is derived from an EMBL/GenBank/DDBJ whole genome shotgun (WGS) entry which is preliminary data.</text>
</comment>
<name>A0A8H7TEX8_9HELO</name>
<feature type="transmembrane region" description="Helical" evidence="2">
    <location>
        <begin position="610"/>
        <end position="630"/>
    </location>
</feature>
<keyword evidence="4" id="KW-1185">Reference proteome</keyword>
<dbReference type="PANTHER" id="PTHR35394">
    <property type="entry name" value="DUF3176 DOMAIN-CONTAINING PROTEIN"/>
    <property type="match status" value="1"/>
</dbReference>